<reference evidence="2" key="1">
    <citation type="submission" date="2011-07" db="EMBL/GenBank/DDBJ databases">
        <title>The complete genome of Cyclobacterium marinum DSM 745.</title>
        <authorList>
            <person name="Lucas S."/>
            <person name="Han J."/>
            <person name="Lapidus A."/>
            <person name="Bruce D."/>
            <person name="Goodwin L."/>
            <person name="Pitluck S."/>
            <person name="Peters L."/>
            <person name="Kyrpides N."/>
            <person name="Mavromatis K."/>
            <person name="Ivanova N."/>
            <person name="Ovchinnikova G."/>
            <person name="Chertkov O."/>
            <person name="Detter J.C."/>
            <person name="Tapia R."/>
            <person name="Han C."/>
            <person name="Land M."/>
            <person name="Hauser L."/>
            <person name="Markowitz V."/>
            <person name="Cheng J.-F."/>
            <person name="Hugenholtz P."/>
            <person name="Woyke T."/>
            <person name="Wu D."/>
            <person name="Tindall B."/>
            <person name="Schuetze A."/>
            <person name="Brambilla E."/>
            <person name="Klenk H.-P."/>
            <person name="Eisen J.A."/>
        </authorList>
    </citation>
    <scope>NUCLEOTIDE SEQUENCE [LARGE SCALE GENOMIC DNA]</scope>
    <source>
        <strain evidence="2">ATCC 25205 / DSM 745 / LMG 13164 / NCIMB 1802</strain>
    </source>
</reference>
<dbReference type="OrthoDB" id="838806at2"/>
<evidence type="ECO:0000313" key="2">
    <source>
        <dbReference type="Proteomes" id="UP000001635"/>
    </source>
</evidence>
<dbReference type="EMBL" id="CP002955">
    <property type="protein sequence ID" value="AEL27265.1"/>
    <property type="molecule type" value="Genomic_DNA"/>
</dbReference>
<proteinExistence type="predicted"/>
<name>G0IYT2_CYCMS</name>
<dbReference type="HOGENOM" id="CLU_1060589_0_0_10"/>
<gene>
    <name evidence="1" type="ordered locus">Cycma_3545</name>
</gene>
<dbReference type="KEGG" id="cmr:Cycma_3545"/>
<accession>G0IYT2</accession>
<keyword evidence="2" id="KW-1185">Reference proteome</keyword>
<dbReference type="STRING" id="880070.Cycma_3545"/>
<protein>
    <recommendedName>
        <fullName evidence="3">Outer membrane protein beta-barrel domain-containing protein</fullName>
    </recommendedName>
</protein>
<dbReference type="RefSeq" id="WP_014021552.1">
    <property type="nucleotide sequence ID" value="NC_015914.1"/>
</dbReference>
<organism evidence="1 2">
    <name type="scientific">Cyclobacterium marinum (strain ATCC 25205 / DSM 745 / LMG 13164 / NCIMB 1802)</name>
    <name type="common">Flectobacillus marinus</name>
    <dbReference type="NCBI Taxonomy" id="880070"/>
    <lineage>
        <taxon>Bacteria</taxon>
        <taxon>Pseudomonadati</taxon>
        <taxon>Bacteroidota</taxon>
        <taxon>Cytophagia</taxon>
        <taxon>Cytophagales</taxon>
        <taxon>Cyclobacteriaceae</taxon>
        <taxon>Cyclobacterium</taxon>
    </lineage>
</organism>
<evidence type="ECO:0000313" key="1">
    <source>
        <dbReference type="EMBL" id="AEL27265.1"/>
    </source>
</evidence>
<dbReference type="AlphaFoldDB" id="G0IYT2"/>
<dbReference type="Proteomes" id="UP000001635">
    <property type="component" value="Chromosome"/>
</dbReference>
<sequence>MRNIFCNLFFLSFCGFFLVNKSSAQSNGDILLSTGIQFYSVRDEGFSAMNYQGNKSTSTLGFSLTKENKTLYFLGDFSYGILANNSGATVNELGLNYSHFTFYHKQKAKDQGFFWGWSNKNSFHLRRHNNFSNYNFRYDYYSALGPAARYVLPFQWKNKTFTWRSMASWQLVGFQIKSGYIGAEPENYQTENSLFNNFFNTVKPFIPFKDLDIGLNSALYWKLPSNNELGLRYQFNYGKLSGIKNVYRMDHSIDLSLIVKLW</sequence>
<evidence type="ECO:0008006" key="3">
    <source>
        <dbReference type="Google" id="ProtNLM"/>
    </source>
</evidence>